<keyword evidence="1" id="KW-0143">Chaperone</keyword>
<dbReference type="PROSITE" id="PS50076">
    <property type="entry name" value="DNAJ_2"/>
    <property type="match status" value="1"/>
</dbReference>
<evidence type="ECO:0000259" key="2">
    <source>
        <dbReference type="PROSITE" id="PS50076"/>
    </source>
</evidence>
<organism evidence="3">
    <name type="scientific">Oppiella nova</name>
    <dbReference type="NCBI Taxonomy" id="334625"/>
    <lineage>
        <taxon>Eukaryota</taxon>
        <taxon>Metazoa</taxon>
        <taxon>Ecdysozoa</taxon>
        <taxon>Arthropoda</taxon>
        <taxon>Chelicerata</taxon>
        <taxon>Arachnida</taxon>
        <taxon>Acari</taxon>
        <taxon>Acariformes</taxon>
        <taxon>Sarcoptiformes</taxon>
        <taxon>Oribatida</taxon>
        <taxon>Brachypylina</taxon>
        <taxon>Oppioidea</taxon>
        <taxon>Oppiidae</taxon>
        <taxon>Oppiella</taxon>
    </lineage>
</organism>
<dbReference type="Proteomes" id="UP000728032">
    <property type="component" value="Unassembled WGS sequence"/>
</dbReference>
<dbReference type="InterPro" id="IPR018253">
    <property type="entry name" value="DnaJ_domain_CS"/>
</dbReference>
<dbReference type="PRINTS" id="PR00625">
    <property type="entry name" value="JDOMAIN"/>
</dbReference>
<accession>A0A7R9R0E4</accession>
<reference evidence="3" key="1">
    <citation type="submission" date="2020-11" db="EMBL/GenBank/DDBJ databases">
        <authorList>
            <person name="Tran Van P."/>
        </authorList>
    </citation>
    <scope>NUCLEOTIDE SEQUENCE</scope>
</reference>
<dbReference type="Gene3D" id="1.10.287.110">
    <property type="entry name" value="DnaJ domain"/>
    <property type="match status" value="1"/>
</dbReference>
<dbReference type="InterPro" id="IPR001623">
    <property type="entry name" value="DnaJ_domain"/>
</dbReference>
<evidence type="ECO:0000313" key="4">
    <source>
        <dbReference type="Proteomes" id="UP000728032"/>
    </source>
</evidence>
<dbReference type="PROSITE" id="PS00636">
    <property type="entry name" value="DNAJ_1"/>
    <property type="match status" value="1"/>
</dbReference>
<keyword evidence="4" id="KW-1185">Reference proteome</keyword>
<name>A0A7R9R0E4_9ACAR</name>
<dbReference type="SMART" id="SM00271">
    <property type="entry name" value="DnaJ"/>
    <property type="match status" value="1"/>
</dbReference>
<dbReference type="SUPFAM" id="SSF46565">
    <property type="entry name" value="Chaperone J-domain"/>
    <property type="match status" value="1"/>
</dbReference>
<dbReference type="PANTHER" id="PTHR44145">
    <property type="entry name" value="DNAJ HOMOLOG SUBFAMILY A MEMBER 3, MITOCHONDRIAL"/>
    <property type="match status" value="1"/>
</dbReference>
<dbReference type="OrthoDB" id="291007at2759"/>
<feature type="non-terminal residue" evidence="3">
    <location>
        <position position="213"/>
    </location>
</feature>
<dbReference type="InterPro" id="IPR036869">
    <property type="entry name" value="J_dom_sf"/>
</dbReference>
<feature type="domain" description="J" evidence="2">
    <location>
        <begin position="79"/>
        <end position="143"/>
    </location>
</feature>
<dbReference type="PANTHER" id="PTHR44145:SF3">
    <property type="entry name" value="DNAJ HOMOLOG SUBFAMILY A MEMBER 3, MITOCHONDRIAL"/>
    <property type="match status" value="1"/>
</dbReference>
<dbReference type="CDD" id="cd06257">
    <property type="entry name" value="DnaJ"/>
    <property type="match status" value="1"/>
</dbReference>
<dbReference type="InterPro" id="IPR051938">
    <property type="entry name" value="Apopto_cytoskel_mod"/>
</dbReference>
<proteinExistence type="predicted"/>
<dbReference type="AlphaFoldDB" id="A0A7R9R0E4"/>
<dbReference type="EMBL" id="CAJPVJ010044791">
    <property type="protein sequence ID" value="CAG2182411.1"/>
    <property type="molecule type" value="Genomic_DNA"/>
</dbReference>
<dbReference type="EMBL" id="OC959616">
    <property type="protein sequence ID" value="CAD7665274.1"/>
    <property type="molecule type" value="Genomic_DNA"/>
</dbReference>
<gene>
    <name evidence="3" type="ORF">ONB1V03_LOCUS21832</name>
</gene>
<protein>
    <recommendedName>
        <fullName evidence="2">J domain-containing protein</fullName>
    </recommendedName>
</protein>
<evidence type="ECO:0000256" key="1">
    <source>
        <dbReference type="ARBA" id="ARBA00023186"/>
    </source>
</evidence>
<evidence type="ECO:0000313" key="3">
    <source>
        <dbReference type="EMBL" id="CAD7665274.1"/>
    </source>
</evidence>
<sequence>MNRQFCRKKLIPNGKRLSLMSRHVLHMIATKNNTNVFIERHITTESTKLRQYDSYGSAGSADTSGGHKRMVRNGRVLQTHYDVLKISRTATQKDIKTAYYSLSKSCHPDLNKTSEATQQFQEITEAYDVLANKDTKQMYDMKIGNHFRANGAGDGSEHHRQNHTINTMDTNQQNLNSFRDFNRFSDGFRDTDDYTQTAWRRRTRKKNLFTEDV</sequence>
<dbReference type="Pfam" id="PF00226">
    <property type="entry name" value="DnaJ"/>
    <property type="match status" value="1"/>
</dbReference>